<accession>A0A2N5X146</accession>
<organism evidence="1 2">
    <name type="scientific">Pseudohalioglobus lutimaris</name>
    <dbReference type="NCBI Taxonomy" id="1737061"/>
    <lineage>
        <taxon>Bacteria</taxon>
        <taxon>Pseudomonadati</taxon>
        <taxon>Pseudomonadota</taxon>
        <taxon>Gammaproteobacteria</taxon>
        <taxon>Cellvibrionales</taxon>
        <taxon>Halieaceae</taxon>
        <taxon>Pseudohalioglobus</taxon>
    </lineage>
</organism>
<dbReference type="Proteomes" id="UP000235005">
    <property type="component" value="Unassembled WGS sequence"/>
</dbReference>
<dbReference type="Pfam" id="PF13469">
    <property type="entry name" value="Sulfotransfer_3"/>
    <property type="match status" value="1"/>
</dbReference>
<proteinExistence type="predicted"/>
<dbReference type="OrthoDB" id="7065883at2"/>
<dbReference type="SUPFAM" id="SSF52540">
    <property type="entry name" value="P-loop containing nucleoside triphosphate hydrolases"/>
    <property type="match status" value="1"/>
</dbReference>
<dbReference type="EMBL" id="PKUS01000018">
    <property type="protein sequence ID" value="PLW68215.1"/>
    <property type="molecule type" value="Genomic_DNA"/>
</dbReference>
<comment type="caution">
    <text evidence="1">The sequence shown here is derived from an EMBL/GenBank/DDBJ whole genome shotgun (WGS) entry which is preliminary data.</text>
</comment>
<dbReference type="Gene3D" id="3.40.50.300">
    <property type="entry name" value="P-loop containing nucleotide triphosphate hydrolases"/>
    <property type="match status" value="1"/>
</dbReference>
<name>A0A2N5X146_9GAMM</name>
<sequence>MASAGQNASASWENPFGPSVLSTRWKSSRFSGTRQAVTITAPLVHIGYPKCLSTWLQQCLFLPEFGFINPLNAFDIQLGLVSPNPLDFEPGDFCETFSQRCHQAAGDRSLMPVCSSENLVGALSHGGYNAKYNADKLQACFPQARILMVIREQRSMLRSLYRTLVAWGNPYPIKKLLNSPPHWRHIAPSFQLEALEYDRLIRYYQQRFGAESVKVLCFEQFQLDPRRFAADVFRFCALPADEQQLAALPLQQRLNPGSSLFGIEKKRLGNRLYRSIYNSNGLLEETEERQFQRMAAFRARQDGWLDRKLGPAMERRFRHHMEALPQGQFEASNTRTQALVDADLEALGYQLGG</sequence>
<reference evidence="1 2" key="1">
    <citation type="submission" date="2018-01" db="EMBL/GenBank/DDBJ databases">
        <title>The draft genome sequence of Halioglobus lutimaris HF004.</title>
        <authorList>
            <person name="Du Z.-J."/>
            <person name="Shi M.-J."/>
        </authorList>
    </citation>
    <scope>NUCLEOTIDE SEQUENCE [LARGE SCALE GENOMIC DNA]</scope>
    <source>
        <strain evidence="1 2">HF004</strain>
    </source>
</reference>
<dbReference type="InterPro" id="IPR027417">
    <property type="entry name" value="P-loop_NTPase"/>
</dbReference>
<dbReference type="AlphaFoldDB" id="A0A2N5X146"/>
<evidence type="ECO:0008006" key="3">
    <source>
        <dbReference type="Google" id="ProtNLM"/>
    </source>
</evidence>
<evidence type="ECO:0000313" key="2">
    <source>
        <dbReference type="Proteomes" id="UP000235005"/>
    </source>
</evidence>
<gene>
    <name evidence="1" type="ORF">C0039_13595</name>
</gene>
<evidence type="ECO:0000313" key="1">
    <source>
        <dbReference type="EMBL" id="PLW68215.1"/>
    </source>
</evidence>
<keyword evidence="2" id="KW-1185">Reference proteome</keyword>
<protein>
    <recommendedName>
        <fullName evidence="3">Sulfotransferase domain-containing protein</fullName>
    </recommendedName>
</protein>